<gene>
    <name evidence="13" type="ORF">SAMN05443244_2654</name>
</gene>
<organism evidence="13 14">
    <name type="scientific">Terriglobus roseus</name>
    <dbReference type="NCBI Taxonomy" id="392734"/>
    <lineage>
        <taxon>Bacteria</taxon>
        <taxon>Pseudomonadati</taxon>
        <taxon>Acidobacteriota</taxon>
        <taxon>Terriglobia</taxon>
        <taxon>Terriglobales</taxon>
        <taxon>Acidobacteriaceae</taxon>
        <taxon>Terriglobus</taxon>
    </lineage>
</organism>
<comment type="catalytic activity">
    <reaction evidence="12">
        <text>an alpha-Kdo-(2-&gt;4)-alpha-Kdo-(2-&gt;6)-lipid A + ADP-L-glycero-beta-D-manno-heptose = an L-alpha-D-Hep-(1-&gt;5)-[alpha-Kdo-(2-&gt;4)]-alpha-Kdo-(2-&gt;6)-lipid A + ADP + H(+)</text>
        <dbReference type="Rhea" id="RHEA:74067"/>
        <dbReference type="ChEBI" id="CHEBI:15378"/>
        <dbReference type="ChEBI" id="CHEBI:61506"/>
        <dbReference type="ChEBI" id="CHEBI:176431"/>
        <dbReference type="ChEBI" id="CHEBI:193068"/>
        <dbReference type="ChEBI" id="CHEBI:456216"/>
        <dbReference type="EC" id="2.4.99.23"/>
    </reaction>
</comment>
<dbReference type="InterPro" id="IPR011908">
    <property type="entry name" value="LipoPS_heptosylTferase-I"/>
</dbReference>
<dbReference type="GO" id="GO:0005886">
    <property type="term" value="C:plasma membrane"/>
    <property type="evidence" value="ECO:0007669"/>
    <property type="project" value="UniProtKB-SubCell"/>
</dbReference>
<evidence type="ECO:0000256" key="8">
    <source>
        <dbReference type="ARBA" id="ARBA00023136"/>
    </source>
</evidence>
<evidence type="ECO:0000256" key="12">
    <source>
        <dbReference type="ARBA" id="ARBA00049201"/>
    </source>
</evidence>
<dbReference type="NCBIfam" id="TIGR02193">
    <property type="entry name" value="heptsyl_trn_I"/>
    <property type="match status" value="1"/>
</dbReference>
<keyword evidence="5" id="KW-0328">Glycosyltransferase</keyword>
<accession>A0A1H4PRR6</accession>
<evidence type="ECO:0000256" key="4">
    <source>
        <dbReference type="ARBA" id="ARBA00022519"/>
    </source>
</evidence>
<dbReference type="Proteomes" id="UP000182409">
    <property type="component" value="Unassembled WGS sequence"/>
</dbReference>
<name>A0A1H4PRR6_9BACT</name>
<comment type="pathway">
    <text evidence="2">Bacterial outer membrane biogenesis; LPS core biosynthesis.</text>
</comment>
<dbReference type="PANTHER" id="PTHR30160">
    <property type="entry name" value="TETRAACYLDISACCHARIDE 4'-KINASE-RELATED"/>
    <property type="match status" value="1"/>
</dbReference>
<evidence type="ECO:0000313" key="13">
    <source>
        <dbReference type="EMBL" id="SEC10157.1"/>
    </source>
</evidence>
<protein>
    <recommendedName>
        <fullName evidence="10">Lipopolysaccharide heptosyltransferase 1</fullName>
        <ecNumber evidence="9">2.4.99.23</ecNumber>
    </recommendedName>
    <alternativeName>
        <fullName evidence="11">ADP-heptose:lipopolysaccharide heptosyltransferase I</fullName>
    </alternativeName>
</protein>
<reference evidence="13 14" key="1">
    <citation type="submission" date="2016-10" db="EMBL/GenBank/DDBJ databases">
        <authorList>
            <person name="de Groot N.N."/>
        </authorList>
    </citation>
    <scope>NUCLEOTIDE SEQUENCE [LARGE SCALE GENOMIC DNA]</scope>
    <source>
        <strain evidence="13 14">AB35.6</strain>
    </source>
</reference>
<dbReference type="Gene3D" id="3.40.50.2000">
    <property type="entry name" value="Glycogen Phosphorylase B"/>
    <property type="match status" value="2"/>
</dbReference>
<proteinExistence type="predicted"/>
<evidence type="ECO:0000256" key="11">
    <source>
        <dbReference type="ARBA" id="ARBA00044330"/>
    </source>
</evidence>
<dbReference type="Pfam" id="PF01075">
    <property type="entry name" value="Glyco_transf_9"/>
    <property type="match status" value="1"/>
</dbReference>
<comment type="subcellular location">
    <subcellularLocation>
        <location evidence="1">Cell inner membrane</location>
        <topology evidence="1">Peripheral membrane protein</topology>
        <orientation evidence="1">Cytoplasmic side</orientation>
    </subcellularLocation>
</comment>
<evidence type="ECO:0000256" key="9">
    <source>
        <dbReference type="ARBA" id="ARBA00044041"/>
    </source>
</evidence>
<evidence type="ECO:0000256" key="6">
    <source>
        <dbReference type="ARBA" id="ARBA00022679"/>
    </source>
</evidence>
<dbReference type="EC" id="2.4.99.23" evidence="9"/>
<keyword evidence="6 13" id="KW-0808">Transferase</keyword>
<sequence>MVVEVMSEPMRILIVRVGAMGDVLHAMPAVAALRKAVPDAEIGWAIEPKWSPLLRAGEDALPSSPAMPLVDRVHLVATKEWSKKPFSLATLRSVLALRRELRARHYDIAIDLQGSIRSSVIARMSGARRVVGSATTRESQARWLYSQSVGLQRAHVVEQAAEIVSAVLESPVKSAIAPLPIDPAAEQWCHDLLRDRPHGPLVVLAPTAGWGAKEWPAERYRAVAQALAARGCTVLVNASPVGIDAVADLVVAGSNGAASAVACTLPQLTSLLRHTSVLIAGDSGPLHLAAALRVPVVSIFGPTDPVRTGPWGSPSRVLRHATSITDHRRHREPEAGLLQIGVEQVVSAAESLLLLARG</sequence>
<keyword evidence="4" id="KW-0997">Cell inner membrane</keyword>
<evidence type="ECO:0000313" key="14">
    <source>
        <dbReference type="Proteomes" id="UP000182409"/>
    </source>
</evidence>
<keyword evidence="8" id="KW-0472">Membrane</keyword>
<keyword evidence="7" id="KW-0448">Lipopolysaccharide biosynthesis</keyword>
<dbReference type="GO" id="GO:0009244">
    <property type="term" value="P:lipopolysaccharide core region biosynthetic process"/>
    <property type="evidence" value="ECO:0007669"/>
    <property type="project" value="InterPro"/>
</dbReference>
<dbReference type="InterPro" id="IPR002201">
    <property type="entry name" value="Glyco_trans_9"/>
</dbReference>
<dbReference type="GO" id="GO:0008713">
    <property type="term" value="F:ADP-heptose-lipopolysaccharide heptosyltransferase activity"/>
    <property type="evidence" value="ECO:0007669"/>
    <property type="project" value="TreeGrafter"/>
</dbReference>
<evidence type="ECO:0000256" key="7">
    <source>
        <dbReference type="ARBA" id="ARBA00022985"/>
    </source>
</evidence>
<dbReference type="SUPFAM" id="SSF53756">
    <property type="entry name" value="UDP-Glycosyltransferase/glycogen phosphorylase"/>
    <property type="match status" value="1"/>
</dbReference>
<dbReference type="InterPro" id="IPR051199">
    <property type="entry name" value="LPS_LOS_Heptosyltrfase"/>
</dbReference>
<evidence type="ECO:0000256" key="3">
    <source>
        <dbReference type="ARBA" id="ARBA00022475"/>
    </source>
</evidence>
<evidence type="ECO:0000256" key="2">
    <source>
        <dbReference type="ARBA" id="ARBA00004713"/>
    </source>
</evidence>
<dbReference type="GO" id="GO:0005829">
    <property type="term" value="C:cytosol"/>
    <property type="evidence" value="ECO:0007669"/>
    <property type="project" value="TreeGrafter"/>
</dbReference>
<dbReference type="AlphaFoldDB" id="A0A1H4PRR6"/>
<evidence type="ECO:0000256" key="1">
    <source>
        <dbReference type="ARBA" id="ARBA00004515"/>
    </source>
</evidence>
<evidence type="ECO:0000256" key="10">
    <source>
        <dbReference type="ARBA" id="ARBA00044190"/>
    </source>
</evidence>
<dbReference type="EMBL" id="FNSD01000001">
    <property type="protein sequence ID" value="SEC10157.1"/>
    <property type="molecule type" value="Genomic_DNA"/>
</dbReference>
<evidence type="ECO:0000256" key="5">
    <source>
        <dbReference type="ARBA" id="ARBA00022676"/>
    </source>
</evidence>
<dbReference type="PANTHER" id="PTHR30160:SF1">
    <property type="entry name" value="LIPOPOLYSACCHARIDE 1,2-N-ACETYLGLUCOSAMINETRANSFERASE-RELATED"/>
    <property type="match status" value="1"/>
</dbReference>
<dbReference type="CDD" id="cd03789">
    <property type="entry name" value="GT9_LPS_heptosyltransferase"/>
    <property type="match status" value="1"/>
</dbReference>
<keyword evidence="3" id="KW-1003">Cell membrane</keyword>